<evidence type="ECO:0000313" key="2">
    <source>
        <dbReference type="Proteomes" id="UP000887561"/>
    </source>
</evidence>
<evidence type="ECO:0000256" key="1">
    <source>
        <dbReference type="SAM" id="MobiDB-lite"/>
    </source>
</evidence>
<feature type="region of interest" description="Disordered" evidence="1">
    <location>
        <begin position="121"/>
        <end position="141"/>
    </location>
</feature>
<dbReference type="WBParaSite" id="scaffold23574_cov183.g20134">
    <property type="protein sequence ID" value="scaffold23574_cov183.g20134"/>
    <property type="gene ID" value="scaffold23574_cov183.g20134"/>
</dbReference>
<evidence type="ECO:0000313" key="4">
    <source>
        <dbReference type="WBParaSite" id="scaffold3853_cov360.g7242"/>
    </source>
</evidence>
<protein>
    <submittedName>
        <fullName evidence="3 4">Uncharacterized protein</fullName>
    </submittedName>
</protein>
<dbReference type="AlphaFoldDB" id="A0A915M1A4"/>
<organism evidence="2 3">
    <name type="scientific">Meloidogyne javanica</name>
    <name type="common">Root-knot nematode worm</name>
    <dbReference type="NCBI Taxonomy" id="6303"/>
    <lineage>
        <taxon>Eukaryota</taxon>
        <taxon>Metazoa</taxon>
        <taxon>Ecdysozoa</taxon>
        <taxon>Nematoda</taxon>
        <taxon>Chromadorea</taxon>
        <taxon>Rhabditida</taxon>
        <taxon>Tylenchina</taxon>
        <taxon>Tylenchomorpha</taxon>
        <taxon>Tylenchoidea</taxon>
        <taxon>Meloidogynidae</taxon>
        <taxon>Meloidogyninae</taxon>
        <taxon>Meloidogyne</taxon>
        <taxon>Meloidogyne incognita group</taxon>
    </lineage>
</organism>
<name>A0A915M1A4_MELJA</name>
<evidence type="ECO:0000313" key="3">
    <source>
        <dbReference type="WBParaSite" id="scaffold23574_cov183.g20134"/>
    </source>
</evidence>
<reference evidence="3 4" key="1">
    <citation type="submission" date="2022-11" db="UniProtKB">
        <authorList>
            <consortium name="WormBaseParasite"/>
        </authorList>
    </citation>
    <scope>IDENTIFICATION</scope>
</reference>
<accession>A0A915M1A4</accession>
<proteinExistence type="predicted"/>
<dbReference type="Proteomes" id="UP000887561">
    <property type="component" value="Unplaced"/>
</dbReference>
<dbReference type="WBParaSite" id="scaffold3853_cov360.g7242">
    <property type="protein sequence ID" value="scaffold3853_cov360.g7242"/>
    <property type="gene ID" value="scaffold3853_cov360.g7242"/>
</dbReference>
<keyword evidence="2" id="KW-1185">Reference proteome</keyword>
<sequence length="141" mass="15764">MFELDDEKLAKHKREHPELALDADFILEDARLKLIQSHSYEAKRKMMQRRQSLAATSARKHKMLRRAASTESDQIQDSSYKAKIPSSISKVGPKAKSSFLKATKQIKALLKKAGRQGAVDVGGEGGHFEFDAIPSASTRRQ</sequence>